<proteinExistence type="inferred from homology"/>
<dbReference type="Gene3D" id="6.10.140.1990">
    <property type="match status" value="1"/>
</dbReference>
<dbReference type="NCBIfam" id="TIGR01730">
    <property type="entry name" value="RND_mfp"/>
    <property type="match status" value="1"/>
</dbReference>
<sequence length="370" mass="41354">MATKKIFRISITVLLILVMGGIILYPKLKPLLSKEENAQSSMRMAGSRANQPLMASGYVLVPTEMSELRKAVGSLLPDEEVELSFETSGKIVGIYFDEGTRVKKGDLLAKINDRPLQAQLLKLQAQLKLTEEKEFRQRQLLDRDAISRESYDQISTELQALQADIKLIEARIAETELRAPFDGIVGLRMISEGAIATTQTKIVRLVKVSPLKIEFSIPERYAGEVNPGYPISFNVDGFTEEFRAKVYAIEPKVELETRTIVLRALYPNKNEELKPGRYASVTVKLSQIENTVSIPTEAVIPEMDGEKVFILKNGKAEQRNVVIGLRTESHIQIKKGLNFGDTLLTTATLQLRESLPVQLDTLITNQNTVL</sequence>
<dbReference type="InterPro" id="IPR030190">
    <property type="entry name" value="MacA_alpha-hairpin_sf"/>
</dbReference>
<accession>A0A6I6JXQ6</accession>
<evidence type="ECO:0000256" key="3">
    <source>
        <dbReference type="ARBA" id="ARBA00022448"/>
    </source>
</evidence>
<evidence type="ECO:0000256" key="1">
    <source>
        <dbReference type="ARBA" id="ARBA00004196"/>
    </source>
</evidence>
<feature type="transmembrane region" description="Helical" evidence="6">
    <location>
        <begin position="6"/>
        <end position="25"/>
    </location>
</feature>
<dbReference type="EMBL" id="CP046401">
    <property type="protein sequence ID" value="QGY44987.1"/>
    <property type="molecule type" value="Genomic_DNA"/>
</dbReference>
<dbReference type="Gene3D" id="2.40.420.20">
    <property type="match status" value="1"/>
</dbReference>
<dbReference type="GO" id="GO:0030313">
    <property type="term" value="C:cell envelope"/>
    <property type="evidence" value="ECO:0007669"/>
    <property type="project" value="UniProtKB-SubCell"/>
</dbReference>
<keyword evidence="6" id="KW-1133">Transmembrane helix</keyword>
<comment type="subcellular location">
    <subcellularLocation>
        <location evidence="1">Cell envelope</location>
    </subcellularLocation>
</comment>
<dbReference type="InterPro" id="IPR058625">
    <property type="entry name" value="MdtA-like_BSH"/>
</dbReference>
<dbReference type="GO" id="GO:0019898">
    <property type="term" value="C:extrinsic component of membrane"/>
    <property type="evidence" value="ECO:0007669"/>
    <property type="project" value="InterPro"/>
</dbReference>
<dbReference type="Gene3D" id="2.40.30.170">
    <property type="match status" value="1"/>
</dbReference>
<feature type="domain" description="Multidrug resistance protein MdtA-like barrel-sandwich hybrid" evidence="8">
    <location>
        <begin position="81"/>
        <end position="200"/>
    </location>
</feature>
<reference evidence="11 12" key="1">
    <citation type="submission" date="2019-11" db="EMBL/GenBank/DDBJ databases">
        <authorList>
            <person name="Zheng R.K."/>
            <person name="Sun C.M."/>
        </authorList>
    </citation>
    <scope>NUCLEOTIDE SEQUENCE [LARGE SCALE GENOMIC DNA]</scope>
    <source>
        <strain evidence="11 12">WC007</strain>
    </source>
</reference>
<keyword evidence="12" id="KW-1185">Reference proteome</keyword>
<dbReference type="GO" id="GO:1990961">
    <property type="term" value="P:xenobiotic detoxification by transmembrane export across the plasma membrane"/>
    <property type="evidence" value="ECO:0007669"/>
    <property type="project" value="InterPro"/>
</dbReference>
<dbReference type="InterPro" id="IPR058627">
    <property type="entry name" value="MdtA-like_C"/>
</dbReference>
<feature type="domain" description="CusB-like beta-barrel" evidence="9">
    <location>
        <begin position="213"/>
        <end position="284"/>
    </location>
</feature>
<dbReference type="Proteomes" id="UP000428260">
    <property type="component" value="Chromosome"/>
</dbReference>
<feature type="coiled-coil region" evidence="5">
    <location>
        <begin position="151"/>
        <end position="178"/>
    </location>
</feature>
<dbReference type="PANTHER" id="PTHR30469">
    <property type="entry name" value="MULTIDRUG RESISTANCE PROTEIN MDTA"/>
    <property type="match status" value="1"/>
</dbReference>
<evidence type="ECO:0000313" key="12">
    <source>
        <dbReference type="Proteomes" id="UP000428260"/>
    </source>
</evidence>
<keyword evidence="6" id="KW-0472">Membrane</keyword>
<dbReference type="SUPFAM" id="SSF111369">
    <property type="entry name" value="HlyD-like secretion proteins"/>
    <property type="match status" value="1"/>
</dbReference>
<evidence type="ECO:0000259" key="8">
    <source>
        <dbReference type="Pfam" id="PF25917"/>
    </source>
</evidence>
<keyword evidence="4 5" id="KW-0175">Coiled coil</keyword>
<dbReference type="GO" id="GO:1990195">
    <property type="term" value="C:macrolide transmembrane transporter complex"/>
    <property type="evidence" value="ECO:0007669"/>
    <property type="project" value="InterPro"/>
</dbReference>
<evidence type="ECO:0000259" key="9">
    <source>
        <dbReference type="Pfam" id="PF25954"/>
    </source>
</evidence>
<dbReference type="RefSeq" id="WP_158867820.1">
    <property type="nucleotide sequence ID" value="NZ_CP046401.1"/>
</dbReference>
<dbReference type="AlphaFoldDB" id="A0A6I6JXQ6"/>
<dbReference type="InterPro" id="IPR006143">
    <property type="entry name" value="RND_pump_MFP"/>
</dbReference>
<dbReference type="GO" id="GO:0015562">
    <property type="term" value="F:efflux transmembrane transporter activity"/>
    <property type="evidence" value="ECO:0007669"/>
    <property type="project" value="TreeGrafter"/>
</dbReference>
<dbReference type="Gene3D" id="2.40.50.100">
    <property type="match status" value="1"/>
</dbReference>
<dbReference type="FunFam" id="2.40.30.170:FF:000010">
    <property type="entry name" value="Efflux RND transporter periplasmic adaptor subunit"/>
    <property type="match status" value="1"/>
</dbReference>
<feature type="domain" description="Multidrug resistance protein MdtA-like alpha-helical hairpin" evidence="7">
    <location>
        <begin position="116"/>
        <end position="173"/>
    </location>
</feature>
<dbReference type="Pfam" id="PF25876">
    <property type="entry name" value="HH_MFP_RND"/>
    <property type="match status" value="1"/>
</dbReference>
<organism evidence="11 12">
    <name type="scientific">Maribellus comscasis</name>
    <dbReference type="NCBI Taxonomy" id="2681766"/>
    <lineage>
        <taxon>Bacteria</taxon>
        <taxon>Pseudomonadati</taxon>
        <taxon>Bacteroidota</taxon>
        <taxon>Bacteroidia</taxon>
        <taxon>Marinilabiliales</taxon>
        <taxon>Prolixibacteraceae</taxon>
        <taxon>Maribellus</taxon>
    </lineage>
</organism>
<dbReference type="GO" id="GO:1990281">
    <property type="term" value="C:efflux pump complex"/>
    <property type="evidence" value="ECO:0007669"/>
    <property type="project" value="TreeGrafter"/>
</dbReference>
<dbReference type="Pfam" id="PF25967">
    <property type="entry name" value="RND-MFP_C"/>
    <property type="match status" value="1"/>
</dbReference>
<evidence type="ECO:0000256" key="6">
    <source>
        <dbReference type="SAM" id="Phobius"/>
    </source>
</evidence>
<evidence type="ECO:0000256" key="2">
    <source>
        <dbReference type="ARBA" id="ARBA00009477"/>
    </source>
</evidence>
<dbReference type="Pfam" id="PF25954">
    <property type="entry name" value="Beta-barrel_RND_2"/>
    <property type="match status" value="1"/>
</dbReference>
<protein>
    <submittedName>
        <fullName evidence="11">Efflux RND transporter periplasmic adaptor subunit</fullName>
    </submittedName>
</protein>
<keyword evidence="6" id="KW-0812">Transmembrane</keyword>
<evidence type="ECO:0000259" key="7">
    <source>
        <dbReference type="Pfam" id="PF25876"/>
    </source>
</evidence>
<dbReference type="PANTHER" id="PTHR30469:SF36">
    <property type="entry name" value="BLL3903 PROTEIN"/>
    <property type="match status" value="1"/>
</dbReference>
<comment type="similarity">
    <text evidence="2">Belongs to the membrane fusion protein (MFP) (TC 8.A.1) family.</text>
</comment>
<dbReference type="Pfam" id="PF25917">
    <property type="entry name" value="BSH_RND"/>
    <property type="match status" value="1"/>
</dbReference>
<keyword evidence="3" id="KW-0813">Transport</keyword>
<feature type="domain" description="Multidrug resistance protein MdtA-like C-terminal permuted SH3" evidence="10">
    <location>
        <begin position="290"/>
        <end position="345"/>
    </location>
</feature>
<evidence type="ECO:0000256" key="5">
    <source>
        <dbReference type="SAM" id="Coils"/>
    </source>
</evidence>
<evidence type="ECO:0000313" key="11">
    <source>
        <dbReference type="EMBL" id="QGY44987.1"/>
    </source>
</evidence>
<dbReference type="KEGG" id="mcos:GM418_15295"/>
<dbReference type="InterPro" id="IPR058792">
    <property type="entry name" value="Beta-barrel_RND_2"/>
</dbReference>
<evidence type="ECO:0000256" key="4">
    <source>
        <dbReference type="ARBA" id="ARBA00023054"/>
    </source>
</evidence>
<gene>
    <name evidence="11" type="ORF">GM418_15295</name>
</gene>
<evidence type="ECO:0000259" key="10">
    <source>
        <dbReference type="Pfam" id="PF25967"/>
    </source>
</evidence>
<name>A0A6I6JXQ6_9BACT</name>
<dbReference type="InterPro" id="IPR058624">
    <property type="entry name" value="MdtA-like_HH"/>
</dbReference>